<keyword evidence="2 8" id="KW-0812">Transmembrane</keyword>
<feature type="transmembrane region" description="Helical" evidence="10">
    <location>
        <begin position="6"/>
        <end position="36"/>
    </location>
</feature>
<feature type="domain" description="CNNM transmembrane" evidence="12">
    <location>
        <begin position="1"/>
        <end position="179"/>
    </location>
</feature>
<dbReference type="Proteomes" id="UP000228987">
    <property type="component" value="Unassembled WGS sequence"/>
</dbReference>
<dbReference type="SMART" id="SM00116">
    <property type="entry name" value="CBS"/>
    <property type="match status" value="2"/>
</dbReference>
<protein>
    <submittedName>
        <fullName evidence="13">Hemolysin</fullName>
    </submittedName>
</protein>
<keyword evidence="4 8" id="KW-1133">Transmembrane helix</keyword>
<evidence type="ECO:0000256" key="9">
    <source>
        <dbReference type="SAM" id="MobiDB-lite"/>
    </source>
</evidence>
<dbReference type="InterPro" id="IPR002550">
    <property type="entry name" value="CNNM"/>
</dbReference>
<organism evidence="13 14">
    <name type="scientific">SAR86 cluster bacterium</name>
    <dbReference type="NCBI Taxonomy" id="2030880"/>
    <lineage>
        <taxon>Bacteria</taxon>
        <taxon>Pseudomonadati</taxon>
        <taxon>Pseudomonadota</taxon>
        <taxon>Gammaproteobacteria</taxon>
        <taxon>SAR86 cluster</taxon>
    </lineage>
</organism>
<dbReference type="AlphaFoldDB" id="A0A2A5CCN4"/>
<dbReference type="Gene3D" id="3.10.580.10">
    <property type="entry name" value="CBS-domain"/>
    <property type="match status" value="1"/>
</dbReference>
<dbReference type="PANTHER" id="PTHR22777:SF4">
    <property type="entry name" value="UPF0053 PROTEIN SLL1254"/>
    <property type="match status" value="1"/>
</dbReference>
<reference evidence="14" key="1">
    <citation type="submission" date="2017-08" db="EMBL/GenBank/DDBJ databases">
        <title>A dynamic microbial community with high functional redundancy inhabits the cold, oxic subseafloor aquifer.</title>
        <authorList>
            <person name="Tully B.J."/>
            <person name="Wheat C.G."/>
            <person name="Glazer B.T."/>
            <person name="Huber J.A."/>
        </authorList>
    </citation>
    <scope>NUCLEOTIDE SEQUENCE [LARGE SCALE GENOMIC DNA]</scope>
</reference>
<dbReference type="InterPro" id="IPR046342">
    <property type="entry name" value="CBS_dom_sf"/>
</dbReference>
<name>A0A2A5CCN4_9GAMM</name>
<evidence type="ECO:0000256" key="7">
    <source>
        <dbReference type="PROSITE-ProRule" id="PRU00703"/>
    </source>
</evidence>
<feature type="domain" description="CBS" evidence="11">
    <location>
        <begin position="198"/>
        <end position="257"/>
    </location>
</feature>
<dbReference type="GO" id="GO:0005886">
    <property type="term" value="C:plasma membrane"/>
    <property type="evidence" value="ECO:0007669"/>
    <property type="project" value="TreeGrafter"/>
</dbReference>
<evidence type="ECO:0000256" key="6">
    <source>
        <dbReference type="ARBA" id="ARBA00023136"/>
    </source>
</evidence>
<dbReference type="PROSITE" id="PS51846">
    <property type="entry name" value="CNNM"/>
    <property type="match status" value="1"/>
</dbReference>
<feature type="transmembrane region" description="Helical" evidence="10">
    <location>
        <begin position="119"/>
        <end position="140"/>
    </location>
</feature>
<evidence type="ECO:0000256" key="3">
    <source>
        <dbReference type="ARBA" id="ARBA00022737"/>
    </source>
</evidence>
<dbReference type="InterPro" id="IPR000644">
    <property type="entry name" value="CBS_dom"/>
</dbReference>
<evidence type="ECO:0000259" key="12">
    <source>
        <dbReference type="PROSITE" id="PS51846"/>
    </source>
</evidence>
<dbReference type="Pfam" id="PF01595">
    <property type="entry name" value="CNNM"/>
    <property type="match status" value="1"/>
</dbReference>
<feature type="transmembrane region" description="Helical" evidence="10">
    <location>
        <begin position="88"/>
        <end position="107"/>
    </location>
</feature>
<evidence type="ECO:0000256" key="10">
    <source>
        <dbReference type="SAM" id="Phobius"/>
    </source>
</evidence>
<keyword evidence="3" id="KW-0677">Repeat</keyword>
<comment type="caution">
    <text evidence="13">The sequence shown here is derived from an EMBL/GenBank/DDBJ whole genome shotgun (WGS) entry which is preliminary data.</text>
</comment>
<evidence type="ECO:0000256" key="5">
    <source>
        <dbReference type="ARBA" id="ARBA00023122"/>
    </source>
</evidence>
<dbReference type="CDD" id="cd04590">
    <property type="entry name" value="CBS_pair_CorC_HlyC_assoc"/>
    <property type="match status" value="1"/>
</dbReference>
<evidence type="ECO:0000259" key="11">
    <source>
        <dbReference type="PROSITE" id="PS51371"/>
    </source>
</evidence>
<evidence type="ECO:0000256" key="2">
    <source>
        <dbReference type="ARBA" id="ARBA00022692"/>
    </source>
</evidence>
<dbReference type="EMBL" id="NVWI01000005">
    <property type="protein sequence ID" value="PCJ41542.1"/>
    <property type="molecule type" value="Genomic_DNA"/>
</dbReference>
<evidence type="ECO:0000256" key="1">
    <source>
        <dbReference type="ARBA" id="ARBA00004141"/>
    </source>
</evidence>
<evidence type="ECO:0000256" key="4">
    <source>
        <dbReference type="ARBA" id="ARBA00022989"/>
    </source>
</evidence>
<feature type="region of interest" description="Disordered" evidence="9">
    <location>
        <begin position="329"/>
        <end position="358"/>
    </location>
</feature>
<evidence type="ECO:0000313" key="14">
    <source>
        <dbReference type="Proteomes" id="UP000228987"/>
    </source>
</evidence>
<keyword evidence="5 7" id="KW-0129">CBS domain</keyword>
<evidence type="ECO:0000313" key="13">
    <source>
        <dbReference type="EMBL" id="PCJ41542.1"/>
    </source>
</evidence>
<sequence>MTLLIIYVAIALIFSFLCSIVEAVLLSVSQAHVALMEQKGRSGGAIMRRLKEDINKPLAAILTLNTIAHTLGAVGAGAQAAAVFGSSWVGVVSAVLTFLILVFSEIIPKTLGAVYWRQLSGITAHVLVMLVWVFYPFVWFSEKITRGFSYNEEPEGFSREEFAAMAELGEQEGQLKAQESRILKNIFLLNKTLVTAVMTPRPVVFSLPDSMKVAEFFSAYDDTRFSRIPIYDYNREHLNGFVLKSDLLLAQTRGNSENILKHYQRELKAMVNSKSVYDAFELFIKNRLHIMLIVDEYGGMEGIITLEDILETLLGFEIVDEKDKQMDMQEHARRRWRKRADKMGLNIPDDDKDQGSGS</sequence>
<accession>A0A2A5CCN4</accession>
<evidence type="ECO:0000256" key="8">
    <source>
        <dbReference type="PROSITE-ProRule" id="PRU01193"/>
    </source>
</evidence>
<feature type="domain" description="CBS" evidence="11">
    <location>
        <begin position="263"/>
        <end position="321"/>
    </location>
</feature>
<dbReference type="PANTHER" id="PTHR22777">
    <property type="entry name" value="HEMOLYSIN-RELATED"/>
    <property type="match status" value="1"/>
</dbReference>
<dbReference type="SUPFAM" id="SSF54631">
    <property type="entry name" value="CBS-domain pair"/>
    <property type="match status" value="1"/>
</dbReference>
<dbReference type="PROSITE" id="PS51371">
    <property type="entry name" value="CBS"/>
    <property type="match status" value="2"/>
</dbReference>
<proteinExistence type="predicted"/>
<dbReference type="Pfam" id="PF00571">
    <property type="entry name" value="CBS"/>
    <property type="match status" value="2"/>
</dbReference>
<gene>
    <name evidence="13" type="ORF">COA71_08270</name>
</gene>
<keyword evidence="6 8" id="KW-0472">Membrane</keyword>
<feature type="transmembrane region" description="Helical" evidence="10">
    <location>
        <begin position="57"/>
        <end position="82"/>
    </location>
</feature>
<comment type="subcellular location">
    <subcellularLocation>
        <location evidence="1">Membrane</location>
        <topology evidence="1">Multi-pass membrane protein</topology>
    </subcellularLocation>
</comment>
<dbReference type="InterPro" id="IPR044751">
    <property type="entry name" value="Ion_transp-like_CBS"/>
</dbReference>